<dbReference type="RefSeq" id="WP_344865827.1">
    <property type="nucleotide sequence ID" value="NZ_BAAAUT010000077.1"/>
</dbReference>
<evidence type="ECO:0000313" key="1">
    <source>
        <dbReference type="EMBL" id="GAA3162937.1"/>
    </source>
</evidence>
<accession>A0ABP6NZW8</accession>
<protein>
    <recommendedName>
        <fullName evidence="3">CopG family transcriptional regulator</fullName>
    </recommendedName>
</protein>
<proteinExistence type="predicted"/>
<dbReference type="EMBL" id="BAAAUT010000077">
    <property type="protein sequence ID" value="GAA3162937.1"/>
    <property type="molecule type" value="Genomic_DNA"/>
</dbReference>
<dbReference type="Proteomes" id="UP001500320">
    <property type="component" value="Unassembled WGS sequence"/>
</dbReference>
<evidence type="ECO:0000313" key="2">
    <source>
        <dbReference type="Proteomes" id="UP001500320"/>
    </source>
</evidence>
<keyword evidence="2" id="KW-1185">Reference proteome</keyword>
<name>A0ABP6NZW8_9ACTN</name>
<reference evidence="2" key="1">
    <citation type="journal article" date="2019" name="Int. J. Syst. Evol. Microbiol.">
        <title>The Global Catalogue of Microorganisms (GCM) 10K type strain sequencing project: providing services to taxonomists for standard genome sequencing and annotation.</title>
        <authorList>
            <consortium name="The Broad Institute Genomics Platform"/>
            <consortium name="The Broad Institute Genome Sequencing Center for Infectious Disease"/>
            <person name="Wu L."/>
            <person name="Ma J."/>
        </authorList>
    </citation>
    <scope>NUCLEOTIDE SEQUENCE [LARGE SCALE GENOMIC DNA]</scope>
    <source>
        <strain evidence="2">JCM 9373</strain>
    </source>
</reference>
<evidence type="ECO:0008006" key="3">
    <source>
        <dbReference type="Google" id="ProtNLM"/>
    </source>
</evidence>
<comment type="caution">
    <text evidence="1">The sequence shown here is derived from an EMBL/GenBank/DDBJ whole genome shotgun (WGS) entry which is preliminary data.</text>
</comment>
<sequence>MSTKPITITVDEDLHDYVQQEVAAGHVRSVSAFFNAAAARAIRLDREADAAWKAAVEHARQDPEAFERGRRRARRAQELLRAREPRHAE</sequence>
<organism evidence="1 2">
    <name type="scientific">Planomonospora alba</name>
    <dbReference type="NCBI Taxonomy" id="161354"/>
    <lineage>
        <taxon>Bacteria</taxon>
        <taxon>Bacillati</taxon>
        <taxon>Actinomycetota</taxon>
        <taxon>Actinomycetes</taxon>
        <taxon>Streptosporangiales</taxon>
        <taxon>Streptosporangiaceae</taxon>
        <taxon>Planomonospora</taxon>
    </lineage>
</organism>
<gene>
    <name evidence="1" type="ORF">GCM10010466_62340</name>
</gene>